<feature type="compositionally biased region" description="Polar residues" evidence="2">
    <location>
        <begin position="246"/>
        <end position="264"/>
    </location>
</feature>
<feature type="region of interest" description="Disordered" evidence="2">
    <location>
        <begin position="343"/>
        <end position="396"/>
    </location>
</feature>
<feature type="compositionally biased region" description="Low complexity" evidence="2">
    <location>
        <begin position="349"/>
        <end position="362"/>
    </location>
</feature>
<evidence type="ECO:0000313" key="4">
    <source>
        <dbReference type="Proteomes" id="UP000823561"/>
    </source>
</evidence>
<feature type="region of interest" description="Disordered" evidence="2">
    <location>
        <begin position="156"/>
        <end position="313"/>
    </location>
</feature>
<feature type="region of interest" description="Disordered" evidence="2">
    <location>
        <begin position="562"/>
        <end position="610"/>
    </location>
</feature>
<organism evidence="3 4">
    <name type="scientific">Alosa alosa</name>
    <name type="common">allis shad</name>
    <dbReference type="NCBI Taxonomy" id="278164"/>
    <lineage>
        <taxon>Eukaryota</taxon>
        <taxon>Metazoa</taxon>
        <taxon>Chordata</taxon>
        <taxon>Craniata</taxon>
        <taxon>Vertebrata</taxon>
        <taxon>Euteleostomi</taxon>
        <taxon>Actinopterygii</taxon>
        <taxon>Neopterygii</taxon>
        <taxon>Teleostei</taxon>
        <taxon>Clupei</taxon>
        <taxon>Clupeiformes</taxon>
        <taxon>Clupeoidei</taxon>
        <taxon>Clupeidae</taxon>
        <taxon>Alosa</taxon>
    </lineage>
</organism>
<feature type="coiled-coil region" evidence="1">
    <location>
        <begin position="509"/>
        <end position="536"/>
    </location>
</feature>
<dbReference type="InterPro" id="IPR033207">
    <property type="entry name" value="CCP110"/>
</dbReference>
<dbReference type="AlphaFoldDB" id="A0AAV6GZU3"/>
<gene>
    <name evidence="3" type="ORF">AALO_G00088440</name>
</gene>
<feature type="compositionally biased region" description="Polar residues" evidence="2">
    <location>
        <begin position="761"/>
        <end position="774"/>
    </location>
</feature>
<evidence type="ECO:0000256" key="2">
    <source>
        <dbReference type="SAM" id="MobiDB-lite"/>
    </source>
</evidence>
<proteinExistence type="predicted"/>
<dbReference type="PANTHER" id="PTHR13594:SF3">
    <property type="entry name" value="CENTRIOLAR COILED-COIL PROTEIN OF 110 KDA-LIKE ISOFORM X3"/>
    <property type="match status" value="1"/>
</dbReference>
<keyword evidence="4" id="KW-1185">Reference proteome</keyword>
<feature type="compositionally biased region" description="Acidic residues" evidence="2">
    <location>
        <begin position="159"/>
        <end position="183"/>
    </location>
</feature>
<evidence type="ECO:0008006" key="5">
    <source>
        <dbReference type="Google" id="ProtNLM"/>
    </source>
</evidence>
<protein>
    <recommendedName>
        <fullName evidence="5">Centriolar coiled-coil protein of 110 kDa-like</fullName>
    </recommendedName>
</protein>
<feature type="compositionally biased region" description="Basic and acidic residues" evidence="2">
    <location>
        <begin position="195"/>
        <end position="205"/>
    </location>
</feature>
<dbReference type="GO" id="GO:0032465">
    <property type="term" value="P:regulation of cytokinesis"/>
    <property type="evidence" value="ECO:0007669"/>
    <property type="project" value="InterPro"/>
</dbReference>
<feature type="region of interest" description="Disordered" evidence="2">
    <location>
        <begin position="726"/>
        <end position="800"/>
    </location>
</feature>
<evidence type="ECO:0000313" key="3">
    <source>
        <dbReference type="EMBL" id="KAG5280380.1"/>
    </source>
</evidence>
<feature type="compositionally biased region" description="Polar residues" evidence="2">
    <location>
        <begin position="210"/>
        <end position="221"/>
    </location>
</feature>
<dbReference type="GO" id="GO:1903723">
    <property type="term" value="P:negative regulation of centriole elongation"/>
    <property type="evidence" value="ECO:0007669"/>
    <property type="project" value="TreeGrafter"/>
</dbReference>
<dbReference type="Proteomes" id="UP000823561">
    <property type="component" value="Chromosome 6"/>
</dbReference>
<dbReference type="PROSITE" id="PS50096">
    <property type="entry name" value="IQ"/>
    <property type="match status" value="1"/>
</dbReference>
<feature type="compositionally biased region" description="Low complexity" evidence="2">
    <location>
        <begin position="585"/>
        <end position="600"/>
    </location>
</feature>
<sequence length="800" mass="88898">MENYEEFCLRSLSKLQSEGKGETMRSVSPTPGQWLKSSVICIHGRTILSPRLTEEQRREMCVYRQRAAEKEAEREVLCRSSLLTQVQNILDIAQKRKVLQLSEAPNYSVKHSPQTELQLRSFPQGSDQQCLPDGRVVVTDTAHQVVPFALRLREVEVRTEEEEQEADDDEEEEEEEEMEEDSMGGEMSLQSLLRRSREYMEREQGRGTGSKVNCNSASGANATRPVAAVANESLSDKENENGSPVGETTSQRQSPESSAATVQRQCRDESVPTVGPRGSAESVPSGQWARLCQPEPSPTLRPHRGRPRPVSTGDLLFAFPATVDIGAARPKDIGVASWLTMDQRSPDHASSASSVAGSRRASNTGPSPVSEAAGIVGGAGASGGPNPPGPEGFRRRCHTLDSQICPPIDRSQERLPRFMAGVAQRPSARRSPPGPLYPGQGQDSPVPALLRNHPLTPDPVTSQVRQRLDSESDHESRRASLLSTPVEENRTDAVDAVQWRVQALEEEHAFQLSLLLAEQEREQQRLRQELVGMERCVSGVCASESGGEWGCVRGEQYPASRPCSSLSPGTAERSPPHSTYSMGFPSPLSPSVATPSAPSACTWGTARGSNKSRSRFSQVLSVEQQRALCRLTAVVRGFLIRRLLKTDKVKHLRQTVQDTQEFIRSFQTEAPQRRASLSPQDLSLQDRVRAQLRAARFDIHDIFFELSPEERLALLQQDRELRTERKLREMEKTKPLKERRCLSAATQKSLDRKKQRILLPSQGQNSPVPSQLHRQGSWYKKTPEHRVKRSDSLKKQHSLG</sequence>
<feature type="compositionally biased region" description="Basic and acidic residues" evidence="2">
    <location>
        <begin position="466"/>
        <end position="478"/>
    </location>
</feature>
<dbReference type="EMBL" id="JADWDJ010000006">
    <property type="protein sequence ID" value="KAG5280380.1"/>
    <property type="molecule type" value="Genomic_DNA"/>
</dbReference>
<accession>A0AAV6GZU3</accession>
<reference evidence="3" key="1">
    <citation type="submission" date="2020-10" db="EMBL/GenBank/DDBJ databases">
        <title>Chromosome-scale genome assembly of the Allis shad, Alosa alosa.</title>
        <authorList>
            <person name="Margot Z."/>
            <person name="Christophe K."/>
            <person name="Cabau C."/>
            <person name="Louis A."/>
            <person name="Berthelot C."/>
            <person name="Parey E."/>
            <person name="Roest Crollius H."/>
            <person name="Montfort J."/>
            <person name="Robinson-Rechavi M."/>
            <person name="Bucao C."/>
            <person name="Bouchez O."/>
            <person name="Gislard M."/>
            <person name="Lluch J."/>
            <person name="Milhes M."/>
            <person name="Lampietro C."/>
            <person name="Lopez Roques C."/>
            <person name="Donnadieu C."/>
            <person name="Braasch I."/>
            <person name="Desvignes T."/>
            <person name="Postlethwait J."/>
            <person name="Bobe J."/>
            <person name="Guiguen Y."/>
        </authorList>
    </citation>
    <scope>NUCLEOTIDE SEQUENCE</scope>
    <source>
        <strain evidence="3">M-15738</strain>
        <tissue evidence="3">Blood</tissue>
    </source>
</reference>
<feature type="compositionally biased region" description="Basic and acidic residues" evidence="2">
    <location>
        <begin position="726"/>
        <end position="741"/>
    </location>
</feature>
<dbReference type="GO" id="GO:0005814">
    <property type="term" value="C:centriole"/>
    <property type="evidence" value="ECO:0007669"/>
    <property type="project" value="InterPro"/>
</dbReference>
<name>A0AAV6GZU3_9TELE</name>
<dbReference type="PANTHER" id="PTHR13594">
    <property type="entry name" value="CENTRIOLAR COILED-COIL PROTEIN OF 110 KDA"/>
    <property type="match status" value="1"/>
</dbReference>
<feature type="compositionally biased region" description="Basic and acidic residues" evidence="2">
    <location>
        <begin position="781"/>
        <end position="794"/>
    </location>
</feature>
<comment type="caution">
    <text evidence="3">The sequence shown here is derived from an EMBL/GenBank/DDBJ whole genome shotgun (WGS) entry which is preliminary data.</text>
</comment>
<evidence type="ECO:0000256" key="1">
    <source>
        <dbReference type="SAM" id="Coils"/>
    </source>
</evidence>
<dbReference type="GO" id="GO:0007099">
    <property type="term" value="P:centriole replication"/>
    <property type="evidence" value="ECO:0007669"/>
    <property type="project" value="InterPro"/>
</dbReference>
<dbReference type="GO" id="GO:0032053">
    <property type="term" value="P:ciliary basal body organization"/>
    <property type="evidence" value="ECO:0007669"/>
    <property type="project" value="TreeGrafter"/>
</dbReference>
<feature type="region of interest" description="Disordered" evidence="2">
    <location>
        <begin position="421"/>
        <end position="486"/>
    </location>
</feature>
<dbReference type="Pfam" id="PF16025">
    <property type="entry name" value="CaM_bind"/>
    <property type="match status" value="1"/>
</dbReference>
<keyword evidence="1" id="KW-0175">Coiled coil</keyword>